<sequence>MAEIHTGATLTPTKLELLEGWMGGQRWYAAKGRRPVLRRLAAWRLDDPAGEVGVETLLVADEAGDETVVYQVPLTYRGEPLASADHALVGVLEHSVLGRRWVYDAPHDPVYAAQLLELVQGRVSAVSSSATDAPEGSVAGAPQPSWGSAVRVRSSRVLTGEQSNTSVILDTSDDAGRHVPLIVKVFRMLSPGENPDVVLQGALVDAGSRRVPALVGAVTGAWPHPGPEGDHEATGHLAFAQEFLPGVEDAWRVALRAAEDGTDFTGPARDLGAATAEVHRVLAGALGTTPTRPEQADAILAAMRGRVDAAVVEVPDLASARPAVEAVFEAAAAAPWPDLQRIHGDYHLGQVLHSPERGWVLLDFEGEPLRPLAERSLPDQWARDVAGMLRSFDYVGGTREQAVGLSARDWVTATQQAFLDGYAAEAGADPRRLGALLAAFEIDKAMYEVVYEARNRPAWVGIPLGAVRRLTAQAPSPTSQGDRS</sequence>
<proteinExistence type="inferred from homology"/>
<evidence type="ECO:0000259" key="15">
    <source>
        <dbReference type="Pfam" id="PF01636"/>
    </source>
</evidence>
<evidence type="ECO:0000256" key="6">
    <source>
        <dbReference type="ARBA" id="ARBA00022600"/>
    </source>
</evidence>
<keyword evidence="18" id="KW-1185">Reference proteome</keyword>
<dbReference type="SUPFAM" id="SSF56112">
    <property type="entry name" value="Protein kinase-like (PK-like)"/>
    <property type="match status" value="1"/>
</dbReference>
<dbReference type="RefSeq" id="WP_101394636.1">
    <property type="nucleotide sequence ID" value="NZ_PJNE01000001.1"/>
</dbReference>
<dbReference type="InterPro" id="IPR040999">
    <property type="entry name" value="Mak_N_cap"/>
</dbReference>
<evidence type="ECO:0000256" key="10">
    <source>
        <dbReference type="ARBA" id="ARBA00022840"/>
    </source>
</evidence>
<organism evidence="17 18">
    <name type="scientific">Phycicoccus duodecadis</name>
    <dbReference type="NCBI Taxonomy" id="173053"/>
    <lineage>
        <taxon>Bacteria</taxon>
        <taxon>Bacillati</taxon>
        <taxon>Actinomycetota</taxon>
        <taxon>Actinomycetes</taxon>
        <taxon>Micrococcales</taxon>
        <taxon>Intrasporangiaceae</taxon>
        <taxon>Phycicoccus</taxon>
    </lineage>
</organism>
<evidence type="ECO:0000256" key="11">
    <source>
        <dbReference type="ARBA" id="ARBA00023056"/>
    </source>
</evidence>
<evidence type="ECO:0000259" key="16">
    <source>
        <dbReference type="Pfam" id="PF18085"/>
    </source>
</evidence>
<evidence type="ECO:0000313" key="17">
    <source>
        <dbReference type="EMBL" id="PKW25999.1"/>
    </source>
</evidence>
<dbReference type="InterPro" id="IPR011009">
    <property type="entry name" value="Kinase-like_dom_sf"/>
</dbReference>
<dbReference type="Pfam" id="PF01636">
    <property type="entry name" value="APH"/>
    <property type="match status" value="1"/>
</dbReference>
<evidence type="ECO:0000256" key="4">
    <source>
        <dbReference type="ARBA" id="ARBA00011962"/>
    </source>
</evidence>
<evidence type="ECO:0000256" key="13">
    <source>
        <dbReference type="ARBA" id="ARBA00031251"/>
    </source>
</evidence>
<dbReference type="Pfam" id="PF18085">
    <property type="entry name" value="Mak_N_cap"/>
    <property type="match status" value="1"/>
</dbReference>
<dbReference type="Proteomes" id="UP000233781">
    <property type="component" value="Unassembled WGS sequence"/>
</dbReference>
<comment type="caution">
    <text evidence="17">The sequence shown here is derived from an EMBL/GenBank/DDBJ whole genome shotgun (WGS) entry which is preliminary data.</text>
</comment>
<dbReference type="GO" id="GO:0005978">
    <property type="term" value="P:glycogen biosynthetic process"/>
    <property type="evidence" value="ECO:0007669"/>
    <property type="project" value="UniProtKB-UniPathway"/>
</dbReference>
<evidence type="ECO:0000256" key="8">
    <source>
        <dbReference type="ARBA" id="ARBA00022741"/>
    </source>
</evidence>
<evidence type="ECO:0000256" key="12">
    <source>
        <dbReference type="ARBA" id="ARBA00023277"/>
    </source>
</evidence>
<evidence type="ECO:0000256" key="9">
    <source>
        <dbReference type="ARBA" id="ARBA00022777"/>
    </source>
</evidence>
<accession>A0A2N3YGN7</accession>
<dbReference type="UniPathway" id="UPA00164"/>
<dbReference type="EC" id="2.7.1.175" evidence="4"/>
<dbReference type="GO" id="GO:0005524">
    <property type="term" value="F:ATP binding"/>
    <property type="evidence" value="ECO:0007669"/>
    <property type="project" value="UniProtKB-KW"/>
</dbReference>
<comment type="pathway">
    <text evidence="1">Glycan biosynthesis; glycogen biosynthesis.</text>
</comment>
<feature type="domain" description="Aminoglycoside phosphotransferase" evidence="15">
    <location>
        <begin position="228"/>
        <end position="433"/>
    </location>
</feature>
<dbReference type="OrthoDB" id="3787729at2"/>
<keyword evidence="8" id="KW-0547">Nucleotide-binding</keyword>
<dbReference type="EMBL" id="PJNE01000001">
    <property type="protein sequence ID" value="PKW25999.1"/>
    <property type="molecule type" value="Genomic_DNA"/>
</dbReference>
<evidence type="ECO:0000256" key="7">
    <source>
        <dbReference type="ARBA" id="ARBA00022679"/>
    </source>
</evidence>
<keyword evidence="11" id="KW-0320">Glycogen biosynthesis</keyword>
<evidence type="ECO:0000256" key="3">
    <source>
        <dbReference type="ARBA" id="ARBA00011245"/>
    </source>
</evidence>
<evidence type="ECO:0000256" key="5">
    <source>
        <dbReference type="ARBA" id="ARBA00013882"/>
    </source>
</evidence>
<keyword evidence="6" id="KW-0321">Glycogen metabolism</keyword>
<comment type="catalytic activity">
    <reaction evidence="14">
        <text>D-maltose + ATP = alpha-maltose 1-phosphate + ADP + H(+)</text>
        <dbReference type="Rhea" id="RHEA:31915"/>
        <dbReference type="ChEBI" id="CHEBI:15378"/>
        <dbReference type="ChEBI" id="CHEBI:17306"/>
        <dbReference type="ChEBI" id="CHEBI:30616"/>
        <dbReference type="ChEBI" id="CHEBI:63576"/>
        <dbReference type="ChEBI" id="CHEBI:456216"/>
        <dbReference type="EC" id="2.7.1.175"/>
    </reaction>
</comment>
<evidence type="ECO:0000313" key="18">
    <source>
        <dbReference type="Proteomes" id="UP000233781"/>
    </source>
</evidence>
<evidence type="ECO:0000256" key="1">
    <source>
        <dbReference type="ARBA" id="ARBA00004964"/>
    </source>
</evidence>
<reference evidence="17 18" key="1">
    <citation type="submission" date="2017-12" db="EMBL/GenBank/DDBJ databases">
        <title>Sequencing the genomes of 1000 Actinobacteria strains.</title>
        <authorList>
            <person name="Klenk H.-P."/>
        </authorList>
    </citation>
    <scope>NUCLEOTIDE SEQUENCE [LARGE SCALE GENOMIC DNA]</scope>
    <source>
        <strain evidence="17 18">DSM 12806</strain>
    </source>
</reference>
<keyword evidence="12" id="KW-0119">Carbohydrate metabolism</keyword>
<evidence type="ECO:0000256" key="14">
    <source>
        <dbReference type="ARBA" id="ARBA00049067"/>
    </source>
</evidence>
<dbReference type="InterPro" id="IPR002575">
    <property type="entry name" value="Aminoglycoside_PTrfase"/>
</dbReference>
<evidence type="ECO:0000256" key="2">
    <source>
        <dbReference type="ARBA" id="ARBA00006219"/>
    </source>
</evidence>
<dbReference type="Gene3D" id="3.90.1200.10">
    <property type="match status" value="1"/>
</dbReference>
<comment type="similarity">
    <text evidence="2">Belongs to the aminoglycoside phosphotransferase family.</text>
</comment>
<gene>
    <name evidence="17" type="ORF">ATL31_0803</name>
</gene>
<dbReference type="AlphaFoldDB" id="A0A2N3YGN7"/>
<name>A0A2N3YGN7_9MICO</name>
<keyword evidence="9" id="KW-0418">Kinase</keyword>
<feature type="domain" description="Maltokinase N-terminal cap" evidence="16">
    <location>
        <begin position="21"/>
        <end position="108"/>
    </location>
</feature>
<protein>
    <recommendedName>
        <fullName evidence="5">Maltokinase</fullName>
        <ecNumber evidence="4">2.7.1.175</ecNumber>
    </recommendedName>
    <alternativeName>
        <fullName evidence="13">Maltose-1-phosphate synthase</fullName>
    </alternativeName>
</protein>
<keyword evidence="7" id="KW-0808">Transferase</keyword>
<keyword evidence="10" id="KW-0067">ATP-binding</keyword>
<dbReference type="GO" id="GO:0016301">
    <property type="term" value="F:kinase activity"/>
    <property type="evidence" value="ECO:0007669"/>
    <property type="project" value="UniProtKB-KW"/>
</dbReference>
<comment type="subunit">
    <text evidence="3">Monomer.</text>
</comment>